<dbReference type="AlphaFoldDB" id="A0A2P5HJZ1"/>
<dbReference type="InParanoid" id="A0A2P5HJZ1"/>
<feature type="region of interest" description="Disordered" evidence="1">
    <location>
        <begin position="18"/>
        <end position="44"/>
    </location>
</feature>
<proteinExistence type="predicted"/>
<evidence type="ECO:0000313" key="3">
    <source>
        <dbReference type="Proteomes" id="UP000094444"/>
    </source>
</evidence>
<dbReference type="Proteomes" id="UP000094444">
    <property type="component" value="Unassembled WGS sequence"/>
</dbReference>
<organism evidence="2 3">
    <name type="scientific">Diaporthe helianthi</name>
    <dbReference type="NCBI Taxonomy" id="158607"/>
    <lineage>
        <taxon>Eukaryota</taxon>
        <taxon>Fungi</taxon>
        <taxon>Dikarya</taxon>
        <taxon>Ascomycota</taxon>
        <taxon>Pezizomycotina</taxon>
        <taxon>Sordariomycetes</taxon>
        <taxon>Sordariomycetidae</taxon>
        <taxon>Diaporthales</taxon>
        <taxon>Diaporthaceae</taxon>
        <taxon>Diaporthe</taxon>
    </lineage>
</organism>
<evidence type="ECO:0000256" key="1">
    <source>
        <dbReference type="SAM" id="MobiDB-lite"/>
    </source>
</evidence>
<accession>A0A2P5HJZ1</accession>
<name>A0A2P5HJZ1_DIAHE</name>
<gene>
    <name evidence="2" type="ORF">DHEL01_v211034</name>
</gene>
<evidence type="ECO:0000313" key="2">
    <source>
        <dbReference type="EMBL" id="POS70569.1"/>
    </source>
</evidence>
<dbReference type="EMBL" id="MAVT02001581">
    <property type="protein sequence ID" value="POS70569.1"/>
    <property type="molecule type" value="Genomic_DNA"/>
</dbReference>
<keyword evidence="3" id="KW-1185">Reference proteome</keyword>
<reference evidence="2" key="1">
    <citation type="submission" date="2017-09" db="EMBL/GenBank/DDBJ databases">
        <title>Polyketide synthases of a Diaporthe helianthi virulent isolate.</title>
        <authorList>
            <person name="Baroncelli R."/>
        </authorList>
    </citation>
    <scope>NUCLEOTIDE SEQUENCE [LARGE SCALE GENOMIC DNA]</scope>
    <source>
        <strain evidence="2">7/96</strain>
    </source>
</reference>
<comment type="caution">
    <text evidence="2">The sequence shown here is derived from an EMBL/GenBank/DDBJ whole genome shotgun (WGS) entry which is preliminary data.</text>
</comment>
<sequence length="104" mass="10724">MSAALAPLPTSLDLVCQGEVGETPGTESYSRAPDPVRDTPPPQDLMTDRMLLNVHVADGSGEEGGATQAGDSAPTSFVTQRRLSAVHDGPMAVALVTKRPGCGH</sequence>
<protein>
    <submittedName>
        <fullName evidence="2">Uncharacterized protein</fullName>
    </submittedName>
</protein>